<name>A0A9N9GHK7_9GLOM</name>
<gene>
    <name evidence="8" type="ORF">PBRASI_LOCUS8045</name>
</gene>
<organism evidence="8 9">
    <name type="scientific">Paraglomus brasilianum</name>
    <dbReference type="NCBI Taxonomy" id="144538"/>
    <lineage>
        <taxon>Eukaryota</taxon>
        <taxon>Fungi</taxon>
        <taxon>Fungi incertae sedis</taxon>
        <taxon>Mucoromycota</taxon>
        <taxon>Glomeromycotina</taxon>
        <taxon>Glomeromycetes</taxon>
        <taxon>Paraglomerales</taxon>
        <taxon>Paraglomeraceae</taxon>
        <taxon>Paraglomus</taxon>
    </lineage>
</organism>
<feature type="transmembrane region" description="Helical" evidence="5">
    <location>
        <begin position="291"/>
        <end position="317"/>
    </location>
</feature>
<reference evidence="8" key="1">
    <citation type="submission" date="2021-06" db="EMBL/GenBank/DDBJ databases">
        <authorList>
            <person name="Kallberg Y."/>
            <person name="Tangrot J."/>
            <person name="Rosling A."/>
        </authorList>
    </citation>
    <scope>NUCLEOTIDE SEQUENCE</scope>
    <source>
        <strain evidence="8">BR232B</strain>
    </source>
</reference>
<feature type="domain" description="Anoctamin transmembrane" evidence="6">
    <location>
        <begin position="233"/>
        <end position="631"/>
    </location>
</feature>
<dbReference type="PANTHER" id="PTHR12308:SF73">
    <property type="entry name" value="ANOCTAMIN"/>
    <property type="match status" value="1"/>
</dbReference>
<evidence type="ECO:0000256" key="4">
    <source>
        <dbReference type="ARBA" id="ARBA00023136"/>
    </source>
</evidence>
<dbReference type="InterPro" id="IPR007632">
    <property type="entry name" value="Anoctamin"/>
</dbReference>
<evidence type="ECO:0000256" key="5">
    <source>
        <dbReference type="SAM" id="Phobius"/>
    </source>
</evidence>
<feature type="domain" description="Anoctamin transmembrane" evidence="6">
    <location>
        <begin position="206"/>
        <end position="232"/>
    </location>
</feature>
<evidence type="ECO:0000313" key="8">
    <source>
        <dbReference type="EMBL" id="CAG8608697.1"/>
    </source>
</evidence>
<feature type="transmembrane region" description="Helical" evidence="5">
    <location>
        <begin position="213"/>
        <end position="236"/>
    </location>
</feature>
<sequence>MADNPIALTAAASLATASRLMEGTQRLLFHQLQTRKEGTNSSADYVIVVKTKQNAEEDKDQLSQRLRDTCLRIMTQLNGAGLKFEVRRGSKEFIFFFVLCSTERLKLEVRRARLADWLTGVRIRDVDDDSADGSDSQLTEAERLRLVYDIITNPRSEGGADIKPGSDKLELVGSLLPLHDRVYNDDWIKSWSTKWIINKNDLMSLRNHFGEKIAYYFAFLQYYALWLIAPSIAEFWKRKERELSILWGTRNFSRFEKRRPAFREEKYVKNPITGELQPYFPPWKRWLRRAIAAPVIIVFSFTLATALIFYILLEVIVSEYYTGPFREQVIYLPTVIYCILVPAINIVYNRIARQLNEYENHETESYHEYNLSQKIFIANFLIGYLSLFFIGWVYIPYNKEIGEFFHDLAEILGLSITVKPVGSERLKNELKYFIITAQVINFVTEVVLPYALRYGEHCVQKAKSLSNTSSDNNGVNEDEAGFLKRVKREVDLPVYDIYEDYAEMILQYGYVSLFAVVWPLTPICAFVNNWIELRSDAIKLCAHTRRPIPARADSIGPWLDSLTIITWLATITNPSFVYLYHPSSNAFASPSAMLVTVTLIWFAEHILNVLRYALQQMLNAFPSWADELVQKEEYELKKRWTERVGIAPVLSLENENHSEASNKEKSELLRYETTHADHQEILKEILEHLKME</sequence>
<dbReference type="EMBL" id="CAJVPI010001355">
    <property type="protein sequence ID" value="CAG8608697.1"/>
    <property type="molecule type" value="Genomic_DNA"/>
</dbReference>
<dbReference type="GO" id="GO:0032541">
    <property type="term" value="C:cortical endoplasmic reticulum"/>
    <property type="evidence" value="ECO:0007669"/>
    <property type="project" value="TreeGrafter"/>
</dbReference>
<feature type="transmembrane region" description="Helical" evidence="5">
    <location>
        <begin position="592"/>
        <end position="614"/>
    </location>
</feature>
<dbReference type="GO" id="GO:0016020">
    <property type="term" value="C:membrane"/>
    <property type="evidence" value="ECO:0007669"/>
    <property type="project" value="UniProtKB-SubCell"/>
</dbReference>
<comment type="subcellular location">
    <subcellularLocation>
        <location evidence="1">Membrane</location>
        <topology evidence="1">Multi-pass membrane protein</topology>
    </subcellularLocation>
</comment>
<keyword evidence="2 5" id="KW-0812">Transmembrane</keyword>
<keyword evidence="4 5" id="KW-0472">Membrane</keyword>
<comment type="caution">
    <text evidence="8">The sequence shown here is derived from an EMBL/GenBank/DDBJ whole genome shotgun (WGS) entry which is preliminary data.</text>
</comment>
<dbReference type="PANTHER" id="PTHR12308">
    <property type="entry name" value="ANOCTAMIN"/>
    <property type="match status" value="1"/>
</dbReference>
<feature type="transmembrane region" description="Helical" evidence="5">
    <location>
        <begin position="555"/>
        <end position="580"/>
    </location>
</feature>
<evidence type="ECO:0000256" key="1">
    <source>
        <dbReference type="ARBA" id="ARBA00004141"/>
    </source>
</evidence>
<protein>
    <submittedName>
        <fullName evidence="8">3225_t:CDS:1</fullName>
    </submittedName>
</protein>
<dbReference type="OrthoDB" id="296386at2759"/>
<feature type="transmembrane region" description="Helical" evidence="5">
    <location>
        <begin position="329"/>
        <end position="348"/>
    </location>
</feature>
<feature type="transmembrane region" description="Helical" evidence="5">
    <location>
        <begin position="375"/>
        <end position="395"/>
    </location>
</feature>
<accession>A0A9N9GHK7</accession>
<feature type="domain" description="Anoctamin alpha-beta plait" evidence="7">
    <location>
        <begin position="43"/>
        <end position="172"/>
    </location>
</feature>
<proteinExistence type="predicted"/>
<evidence type="ECO:0000259" key="7">
    <source>
        <dbReference type="Pfam" id="PF20877"/>
    </source>
</evidence>
<evidence type="ECO:0000259" key="6">
    <source>
        <dbReference type="Pfam" id="PF04547"/>
    </source>
</evidence>
<keyword evidence="9" id="KW-1185">Reference proteome</keyword>
<dbReference type="Pfam" id="PF04547">
    <property type="entry name" value="Anoctamin"/>
    <property type="match status" value="2"/>
</dbReference>
<dbReference type="GO" id="GO:0005254">
    <property type="term" value="F:chloride channel activity"/>
    <property type="evidence" value="ECO:0007669"/>
    <property type="project" value="TreeGrafter"/>
</dbReference>
<dbReference type="AlphaFoldDB" id="A0A9N9GHK7"/>
<keyword evidence="3 5" id="KW-1133">Transmembrane helix</keyword>
<evidence type="ECO:0000256" key="3">
    <source>
        <dbReference type="ARBA" id="ARBA00022989"/>
    </source>
</evidence>
<evidence type="ECO:0000256" key="2">
    <source>
        <dbReference type="ARBA" id="ARBA00022692"/>
    </source>
</evidence>
<dbReference type="Proteomes" id="UP000789739">
    <property type="component" value="Unassembled WGS sequence"/>
</dbReference>
<dbReference type="InterPro" id="IPR049456">
    <property type="entry name" value="Anoctamin_N_fung"/>
</dbReference>
<dbReference type="InterPro" id="IPR049452">
    <property type="entry name" value="Anoctamin_TM"/>
</dbReference>
<dbReference type="Pfam" id="PF20877">
    <property type="entry name" value="Anoctamin_N"/>
    <property type="match status" value="1"/>
</dbReference>
<evidence type="ECO:0000313" key="9">
    <source>
        <dbReference type="Proteomes" id="UP000789739"/>
    </source>
</evidence>